<dbReference type="SUPFAM" id="SSF46689">
    <property type="entry name" value="Homeodomain-like"/>
    <property type="match status" value="1"/>
</dbReference>
<dbReference type="InterPro" id="IPR036388">
    <property type="entry name" value="WH-like_DNA-bd_sf"/>
</dbReference>
<reference evidence="1" key="1">
    <citation type="journal article" date="2015" name="Nature">
        <title>Complex archaea that bridge the gap between prokaryotes and eukaryotes.</title>
        <authorList>
            <person name="Spang A."/>
            <person name="Saw J.H."/>
            <person name="Jorgensen S.L."/>
            <person name="Zaremba-Niedzwiedzka K."/>
            <person name="Martijn J."/>
            <person name="Lind A.E."/>
            <person name="van Eijk R."/>
            <person name="Schleper C."/>
            <person name="Guy L."/>
            <person name="Ettema T.J."/>
        </authorList>
    </citation>
    <scope>NUCLEOTIDE SEQUENCE</scope>
</reference>
<organism evidence="1">
    <name type="scientific">marine sediment metagenome</name>
    <dbReference type="NCBI Taxonomy" id="412755"/>
    <lineage>
        <taxon>unclassified sequences</taxon>
        <taxon>metagenomes</taxon>
        <taxon>ecological metagenomes</taxon>
    </lineage>
</organism>
<protein>
    <recommendedName>
        <fullName evidence="2">DUF433 domain-containing protein</fullName>
    </recommendedName>
</protein>
<dbReference type="InterPro" id="IPR009057">
    <property type="entry name" value="Homeodomain-like_sf"/>
</dbReference>
<accession>A0A0F8WNH4</accession>
<dbReference type="Pfam" id="PF04255">
    <property type="entry name" value="DUF433"/>
    <property type="match status" value="1"/>
</dbReference>
<dbReference type="PANTHER" id="PTHR34849:SF3">
    <property type="entry name" value="SSR2962 PROTEIN"/>
    <property type="match status" value="1"/>
</dbReference>
<dbReference type="PANTHER" id="PTHR34849">
    <property type="entry name" value="SSL5025 PROTEIN"/>
    <property type="match status" value="1"/>
</dbReference>
<evidence type="ECO:0008006" key="2">
    <source>
        <dbReference type="Google" id="ProtNLM"/>
    </source>
</evidence>
<dbReference type="EMBL" id="LAZR01064074">
    <property type="protein sequence ID" value="KKK58253.1"/>
    <property type="molecule type" value="Genomic_DNA"/>
</dbReference>
<name>A0A0F8WNH4_9ZZZZ</name>
<comment type="caution">
    <text evidence="1">The sequence shown here is derived from an EMBL/GenBank/DDBJ whole genome shotgun (WGS) entry which is preliminary data.</text>
</comment>
<gene>
    <name evidence="1" type="ORF">LCGC14_3046290</name>
</gene>
<dbReference type="Gene3D" id="1.10.10.10">
    <property type="entry name" value="Winged helix-like DNA-binding domain superfamily/Winged helix DNA-binding domain"/>
    <property type="match status" value="1"/>
</dbReference>
<dbReference type="AlphaFoldDB" id="A0A0F8WNH4"/>
<sequence>MWKDYISFDPNICHGKACFKGTRVFVSIILDCLAEGMSDDEILKNYPSLQKEHIRAALQYGAVLARDEILPLTEN</sequence>
<evidence type="ECO:0000313" key="1">
    <source>
        <dbReference type="EMBL" id="KKK58253.1"/>
    </source>
</evidence>
<dbReference type="InterPro" id="IPR007367">
    <property type="entry name" value="DUF433"/>
</dbReference>
<proteinExistence type="predicted"/>